<feature type="compositionally biased region" description="Polar residues" evidence="2">
    <location>
        <begin position="483"/>
        <end position="497"/>
    </location>
</feature>
<reference evidence="4 5" key="1">
    <citation type="submission" date="2016-08" db="EMBL/GenBank/DDBJ databases">
        <title>Genomes of anaerobic fungi encode conserved fungal cellulosomes for biomass hydrolysis.</title>
        <authorList>
            <consortium name="DOE Joint Genome Institute"/>
            <person name="Haitjema C.H."/>
            <person name="Gilmore S.P."/>
            <person name="Henske J.K."/>
            <person name="Solomon K.V."/>
            <person name="De Groot R."/>
            <person name="Kuo A."/>
            <person name="Mondo S.J."/>
            <person name="Salamov A.A."/>
            <person name="Labutti K."/>
            <person name="Zhao Z."/>
            <person name="Chiniquy J."/>
            <person name="Barry K."/>
            <person name="Brewer H.M."/>
            <person name="Purvine S.O."/>
            <person name="Wright A.T."/>
            <person name="Boxma B."/>
            <person name="Van Alen T."/>
            <person name="Hackstein J.H."/>
            <person name="Baker S.E."/>
            <person name="Grigoriev I.V."/>
            <person name="O'Malley M.A."/>
        </authorList>
    </citation>
    <scope>NUCLEOTIDE SEQUENCE [LARGE SCALE GENOMIC DNA]</scope>
    <source>
        <strain evidence="5">finn</strain>
    </source>
</reference>
<reference evidence="4 5" key="2">
    <citation type="submission" date="2016-08" db="EMBL/GenBank/DDBJ databases">
        <title>Pervasive Adenine N6-methylation of Active Genes in Fungi.</title>
        <authorList>
            <consortium name="DOE Joint Genome Institute"/>
            <person name="Mondo S.J."/>
            <person name="Dannebaum R.O."/>
            <person name="Kuo R.C."/>
            <person name="Labutti K."/>
            <person name="Haridas S."/>
            <person name="Kuo A."/>
            <person name="Salamov A."/>
            <person name="Ahrendt S.R."/>
            <person name="Lipzen A."/>
            <person name="Sullivan W."/>
            <person name="Andreopoulos W.B."/>
            <person name="Clum A."/>
            <person name="Lindquist E."/>
            <person name="Daum C."/>
            <person name="Ramamoorthy G.K."/>
            <person name="Gryganskyi A."/>
            <person name="Culley D."/>
            <person name="Magnuson J.K."/>
            <person name="James T.Y."/>
            <person name="O'Malley M.A."/>
            <person name="Stajich J.E."/>
            <person name="Spatafora J.W."/>
            <person name="Visel A."/>
            <person name="Grigoriev I.V."/>
        </authorList>
    </citation>
    <scope>NUCLEOTIDE SEQUENCE [LARGE SCALE GENOMIC DNA]</scope>
    <source>
        <strain evidence="5">finn</strain>
    </source>
</reference>
<proteinExistence type="predicted"/>
<comment type="caution">
    <text evidence="4">The sequence shown here is derived from an EMBL/GenBank/DDBJ whole genome shotgun (WGS) entry which is preliminary data.</text>
</comment>
<feature type="region of interest" description="Disordered" evidence="2">
    <location>
        <begin position="442"/>
        <end position="497"/>
    </location>
</feature>
<keyword evidence="1" id="KW-0175">Coiled coil</keyword>
<feature type="region of interest" description="Disordered" evidence="2">
    <location>
        <begin position="510"/>
        <end position="551"/>
    </location>
</feature>
<dbReference type="Proteomes" id="UP000193719">
    <property type="component" value="Unassembled WGS sequence"/>
</dbReference>
<feature type="compositionally biased region" description="Polar residues" evidence="2">
    <location>
        <begin position="449"/>
        <end position="476"/>
    </location>
</feature>
<sequence>MVNKNEDINNTQTNKIKELNDNTNKVKELNDNKNKTKVYYNVKKPNKQQPVIPQEQTKTNSTSSNLNTTNTTLPGLPTNNPSNYQNNSKIITYNNKNQTFNMIEHTLIAICVAFFVLFLFGVTKRYYTNKKGKYYEKGNKKIIPEANGSKRALKNISKINDSANFPFKNKFGRKSRELIPSILMGSPAPLASLSDEALNSKFNESFSIDKDISINESIIQAQSYERNSMNFNDIKTLSWQQMNGYQYDINDISRCSTETNDVSRGNSINESNKLDNVVDVYFSSKKVDIMRQNSSSSCYSNIPDNSSSCGEPSLSRYIDNDSLLKYESSKCKLNMYNNNDYSSPNNGINHNTSLKAPTSYGNNRTSLQSSTIPSLSRFSIKNISSAIASRNNNDFNPSFSSNQKYYNKSRNSYSNFQSNNINLQNSLDIQKSHRYTLGANFSEEKEKLNPQNNLISNSINPVKQNNSTLSKSSSKVVNEKLKSSTSNPNMNANINDGNKISYSIEKVKKEKSNDFHSGSDSDSDSDSDLEEELENISTHEGGENNSKTINIDTLNNSNPNISVRIPHMSFKNSTQNELPTIIVNSQKNTPINPVETVYYRY</sequence>
<feature type="compositionally biased region" description="Basic and acidic residues" evidence="2">
    <location>
        <begin position="510"/>
        <end position="519"/>
    </location>
</feature>
<dbReference type="OrthoDB" id="10562152at2759"/>
<feature type="region of interest" description="Disordered" evidence="2">
    <location>
        <begin position="45"/>
        <end position="82"/>
    </location>
</feature>
<evidence type="ECO:0000256" key="3">
    <source>
        <dbReference type="SAM" id="Phobius"/>
    </source>
</evidence>
<gene>
    <name evidence="4" type="ORF">BCR36DRAFT_412561</name>
</gene>
<feature type="compositionally biased region" description="Low complexity" evidence="2">
    <location>
        <begin position="59"/>
        <end position="82"/>
    </location>
</feature>
<organism evidence="4 5">
    <name type="scientific">Piromyces finnis</name>
    <dbReference type="NCBI Taxonomy" id="1754191"/>
    <lineage>
        <taxon>Eukaryota</taxon>
        <taxon>Fungi</taxon>
        <taxon>Fungi incertae sedis</taxon>
        <taxon>Chytridiomycota</taxon>
        <taxon>Chytridiomycota incertae sedis</taxon>
        <taxon>Neocallimastigomycetes</taxon>
        <taxon>Neocallimastigales</taxon>
        <taxon>Neocallimastigaceae</taxon>
        <taxon>Piromyces</taxon>
    </lineage>
</organism>
<feature type="coiled-coil region" evidence="1">
    <location>
        <begin position="2"/>
        <end position="36"/>
    </location>
</feature>
<feature type="compositionally biased region" description="Acidic residues" evidence="2">
    <location>
        <begin position="521"/>
        <end position="534"/>
    </location>
</feature>
<dbReference type="AlphaFoldDB" id="A0A1Y1V8W9"/>
<accession>A0A1Y1V8W9</accession>
<keyword evidence="3" id="KW-0812">Transmembrane</keyword>
<name>A0A1Y1V8W9_9FUNG</name>
<feature type="compositionally biased region" description="Polar residues" evidence="2">
    <location>
        <begin position="535"/>
        <end position="551"/>
    </location>
</feature>
<protein>
    <submittedName>
        <fullName evidence="4">Uncharacterized protein</fullName>
    </submittedName>
</protein>
<evidence type="ECO:0000256" key="1">
    <source>
        <dbReference type="SAM" id="Coils"/>
    </source>
</evidence>
<keyword evidence="3" id="KW-0472">Membrane</keyword>
<feature type="compositionally biased region" description="Polar residues" evidence="2">
    <location>
        <begin position="48"/>
        <end position="58"/>
    </location>
</feature>
<dbReference type="EMBL" id="MCFH01000022">
    <property type="protein sequence ID" value="ORX50073.1"/>
    <property type="molecule type" value="Genomic_DNA"/>
</dbReference>
<evidence type="ECO:0000313" key="4">
    <source>
        <dbReference type="EMBL" id="ORX50073.1"/>
    </source>
</evidence>
<evidence type="ECO:0000313" key="5">
    <source>
        <dbReference type="Proteomes" id="UP000193719"/>
    </source>
</evidence>
<keyword evidence="5" id="KW-1185">Reference proteome</keyword>
<keyword evidence="3" id="KW-1133">Transmembrane helix</keyword>
<evidence type="ECO:0000256" key="2">
    <source>
        <dbReference type="SAM" id="MobiDB-lite"/>
    </source>
</evidence>
<feature type="transmembrane region" description="Helical" evidence="3">
    <location>
        <begin position="102"/>
        <end position="123"/>
    </location>
</feature>